<keyword evidence="2" id="KW-1185">Reference proteome</keyword>
<dbReference type="EMBL" id="BTSY01000004">
    <property type="protein sequence ID" value="GMT25181.1"/>
    <property type="molecule type" value="Genomic_DNA"/>
</dbReference>
<dbReference type="Proteomes" id="UP001432322">
    <property type="component" value="Unassembled WGS sequence"/>
</dbReference>
<reference evidence="1" key="1">
    <citation type="submission" date="2023-10" db="EMBL/GenBank/DDBJ databases">
        <title>Genome assembly of Pristionchus species.</title>
        <authorList>
            <person name="Yoshida K."/>
            <person name="Sommer R.J."/>
        </authorList>
    </citation>
    <scope>NUCLEOTIDE SEQUENCE</scope>
    <source>
        <strain evidence="1">RS5133</strain>
    </source>
</reference>
<gene>
    <name evidence="1" type="ORF">PFISCL1PPCAC_16478</name>
</gene>
<proteinExistence type="predicted"/>
<sequence length="127" mass="13916">HSSIRLTEARLNRRFRSRISSVSELRGADSCSPSECAPNCMVTSMKVVDLPLFSLNSITDVLRCERSKCDCEIASSSEENTRSLQRSLIPRCLTISGRISGGSDAISNFASFSSVDMAKMEDTERTG</sequence>
<accession>A0AAV5W043</accession>
<protein>
    <submittedName>
        <fullName evidence="1">Uncharacterized protein</fullName>
    </submittedName>
</protein>
<dbReference type="AlphaFoldDB" id="A0AAV5W043"/>
<organism evidence="1 2">
    <name type="scientific">Pristionchus fissidentatus</name>
    <dbReference type="NCBI Taxonomy" id="1538716"/>
    <lineage>
        <taxon>Eukaryota</taxon>
        <taxon>Metazoa</taxon>
        <taxon>Ecdysozoa</taxon>
        <taxon>Nematoda</taxon>
        <taxon>Chromadorea</taxon>
        <taxon>Rhabditida</taxon>
        <taxon>Rhabditina</taxon>
        <taxon>Diplogasteromorpha</taxon>
        <taxon>Diplogasteroidea</taxon>
        <taxon>Neodiplogasteridae</taxon>
        <taxon>Pristionchus</taxon>
    </lineage>
</organism>
<feature type="non-terminal residue" evidence="1">
    <location>
        <position position="127"/>
    </location>
</feature>
<name>A0AAV5W043_9BILA</name>
<evidence type="ECO:0000313" key="2">
    <source>
        <dbReference type="Proteomes" id="UP001432322"/>
    </source>
</evidence>
<feature type="non-terminal residue" evidence="1">
    <location>
        <position position="1"/>
    </location>
</feature>
<comment type="caution">
    <text evidence="1">The sequence shown here is derived from an EMBL/GenBank/DDBJ whole genome shotgun (WGS) entry which is preliminary data.</text>
</comment>
<evidence type="ECO:0000313" key="1">
    <source>
        <dbReference type="EMBL" id="GMT25181.1"/>
    </source>
</evidence>